<evidence type="ECO:0000313" key="1">
    <source>
        <dbReference type="EMBL" id="GGJ52535.1"/>
    </source>
</evidence>
<comment type="caution">
    <text evidence="1">The sequence shown here is derived from an EMBL/GenBank/DDBJ whole genome shotgun (WGS) entry which is preliminary data.</text>
</comment>
<accession>A0ABQ2DBQ1</accession>
<proteinExistence type="predicted"/>
<evidence type="ECO:0000313" key="2">
    <source>
        <dbReference type="Proteomes" id="UP000632222"/>
    </source>
</evidence>
<keyword evidence="2" id="KW-1185">Reference proteome</keyword>
<gene>
    <name evidence="1" type="ORF">GCM10008938_43150</name>
</gene>
<protein>
    <submittedName>
        <fullName evidence="1">Uncharacterized protein</fullName>
    </submittedName>
</protein>
<reference evidence="2" key="1">
    <citation type="journal article" date="2019" name="Int. J. Syst. Evol. Microbiol.">
        <title>The Global Catalogue of Microorganisms (GCM) 10K type strain sequencing project: providing services to taxonomists for standard genome sequencing and annotation.</title>
        <authorList>
            <consortium name="The Broad Institute Genomics Platform"/>
            <consortium name="The Broad Institute Genome Sequencing Center for Infectious Disease"/>
            <person name="Wu L."/>
            <person name="Ma J."/>
        </authorList>
    </citation>
    <scope>NUCLEOTIDE SEQUENCE [LARGE SCALE GENOMIC DNA]</scope>
    <source>
        <strain evidence="2">JCM 14370</strain>
    </source>
</reference>
<name>A0ABQ2DBQ1_9DEIO</name>
<dbReference type="Proteomes" id="UP000632222">
    <property type="component" value="Unassembled WGS sequence"/>
</dbReference>
<organism evidence="1 2">
    <name type="scientific">Deinococcus roseus</name>
    <dbReference type="NCBI Taxonomy" id="392414"/>
    <lineage>
        <taxon>Bacteria</taxon>
        <taxon>Thermotogati</taxon>
        <taxon>Deinococcota</taxon>
        <taxon>Deinococci</taxon>
        <taxon>Deinococcales</taxon>
        <taxon>Deinococcaceae</taxon>
        <taxon>Deinococcus</taxon>
    </lineage>
</organism>
<dbReference type="EMBL" id="BMOD01000025">
    <property type="protein sequence ID" value="GGJ52535.1"/>
    <property type="molecule type" value="Genomic_DNA"/>
</dbReference>
<sequence length="74" mass="8568">MLVFLDVNGTHTYKPFTLHSENSIQAQDEALKRIQTQHPNAHLNITCICLQDHPNEHSAQGWFHTWTPHLTQQP</sequence>